<sequence length="190" mass="22376">MIKIPFLSKQLQEFKKLDQEAKRVSDYSELIFKSFNQQKEANNFISYSVFINQFLLNNNYGKSALRWQQVIENRDKHFATHSQIKFRKFTVTWVNDPRFSLNSPVPTVTTKQPEAILNPVNHLIYDFSASLDEKYNVLFTKFNELLETKLKEGYAVEVMPNVIVILNQNKKDLTLLFGPETLKQNEYQEN</sequence>
<gene>
    <name evidence="1" type="ORF">FG904_01825</name>
</gene>
<reference evidence="1 2" key="1">
    <citation type="submission" date="2019-06" db="EMBL/GenBank/DDBJ databases">
        <title>Mycoplasma sp. 2F1A isolated from ostrich.</title>
        <authorList>
            <person name="Spergser J."/>
        </authorList>
    </citation>
    <scope>NUCLEOTIDE SEQUENCE [LARGE SCALE GENOMIC DNA]</scope>
    <source>
        <strain evidence="1 2">2F1A</strain>
    </source>
</reference>
<evidence type="ECO:0000313" key="2">
    <source>
        <dbReference type="Proteomes" id="UP000305457"/>
    </source>
</evidence>
<accession>A0A5B7XW55</accession>
<organism evidence="1 2">
    <name type="scientific">Mycoplasma nasistruthionis</name>
    <dbReference type="NCBI Taxonomy" id="353852"/>
    <lineage>
        <taxon>Bacteria</taxon>
        <taxon>Bacillati</taxon>
        <taxon>Mycoplasmatota</taxon>
        <taxon>Mollicutes</taxon>
        <taxon>Mycoplasmataceae</taxon>
        <taxon>Mycoplasma</taxon>
    </lineage>
</organism>
<dbReference type="InterPro" id="IPR021222">
    <property type="entry name" value="DUF2714"/>
</dbReference>
<protein>
    <submittedName>
        <fullName evidence="1">DUF2714 domain-containing protein</fullName>
    </submittedName>
</protein>
<dbReference type="RefSeq" id="WP_139592226.1">
    <property type="nucleotide sequence ID" value="NZ_CP040825.1"/>
</dbReference>
<evidence type="ECO:0000313" key="1">
    <source>
        <dbReference type="EMBL" id="QCZ36744.1"/>
    </source>
</evidence>
<proteinExistence type="predicted"/>
<dbReference type="KEGG" id="mnh:FG904_01825"/>
<dbReference type="Pfam" id="PF10896">
    <property type="entry name" value="DUF2714"/>
    <property type="match status" value="1"/>
</dbReference>
<dbReference type="OrthoDB" id="399620at2"/>
<dbReference type="AlphaFoldDB" id="A0A5B7XW55"/>
<dbReference type="Proteomes" id="UP000305457">
    <property type="component" value="Chromosome"/>
</dbReference>
<name>A0A5B7XW55_9MOLU</name>
<dbReference type="EMBL" id="CP040825">
    <property type="protein sequence ID" value="QCZ36744.1"/>
    <property type="molecule type" value="Genomic_DNA"/>
</dbReference>